<feature type="region of interest" description="Disordered" evidence="1">
    <location>
        <begin position="59"/>
        <end position="102"/>
    </location>
</feature>
<accession>A0ABP6N0Z6</accession>
<gene>
    <name evidence="2" type="ORF">GCM10010521_17530</name>
</gene>
<name>A0ABP6N0Z6_9ACTN</name>
<organism evidence="2 3">
    <name type="scientific">Streptomyces rameus</name>
    <dbReference type="NCBI Taxonomy" id="68261"/>
    <lineage>
        <taxon>Bacteria</taxon>
        <taxon>Bacillati</taxon>
        <taxon>Actinomycetota</taxon>
        <taxon>Actinomycetes</taxon>
        <taxon>Kitasatosporales</taxon>
        <taxon>Streptomycetaceae</taxon>
        <taxon>Streptomyces</taxon>
    </lineage>
</organism>
<dbReference type="Proteomes" id="UP001500893">
    <property type="component" value="Unassembled WGS sequence"/>
</dbReference>
<evidence type="ECO:0000313" key="3">
    <source>
        <dbReference type="Proteomes" id="UP001500893"/>
    </source>
</evidence>
<comment type="caution">
    <text evidence="2">The sequence shown here is derived from an EMBL/GenBank/DDBJ whole genome shotgun (WGS) entry which is preliminary data.</text>
</comment>
<evidence type="ECO:0000313" key="2">
    <source>
        <dbReference type="EMBL" id="GAA3132120.1"/>
    </source>
</evidence>
<reference evidence="3" key="1">
    <citation type="journal article" date="2019" name="Int. J. Syst. Evol. Microbiol.">
        <title>The Global Catalogue of Microorganisms (GCM) 10K type strain sequencing project: providing services to taxonomists for standard genome sequencing and annotation.</title>
        <authorList>
            <consortium name="The Broad Institute Genomics Platform"/>
            <consortium name="The Broad Institute Genome Sequencing Center for Infectious Disease"/>
            <person name="Wu L."/>
            <person name="Ma J."/>
        </authorList>
    </citation>
    <scope>NUCLEOTIDE SEQUENCE [LARGE SCALE GENOMIC DNA]</scope>
    <source>
        <strain evidence="3">JCM 11574</strain>
    </source>
</reference>
<dbReference type="EMBL" id="BAAAVM010000021">
    <property type="protein sequence ID" value="GAA3132120.1"/>
    <property type="molecule type" value="Genomic_DNA"/>
</dbReference>
<sequence length="148" mass="15212">MDGARCGAMVCGSSCLAKRSIAGLDSYYGKLRTEVVVAGVSGPVPAGLYESTVNNLARHGAARLGRGGPPSSPHGKSASGPAAAPQHSITGSRVATSRRHRGWVWTGARRQATLSAEGRSANAGQIVSAEIVFPKTKSLDREATDVDV</sequence>
<proteinExistence type="predicted"/>
<protein>
    <submittedName>
        <fullName evidence="2">Uncharacterized protein</fullName>
    </submittedName>
</protein>
<evidence type="ECO:0000256" key="1">
    <source>
        <dbReference type="SAM" id="MobiDB-lite"/>
    </source>
</evidence>
<keyword evidence="3" id="KW-1185">Reference proteome</keyword>